<dbReference type="InterPro" id="IPR037099">
    <property type="entry name" value="Fum_R/Succ_DH_flav-like_C_sf"/>
</dbReference>
<feature type="domain" description="Fumarate reductase/succinate dehydrogenase flavoprotein-like C-terminal" evidence="3">
    <location>
        <begin position="8"/>
        <end position="102"/>
    </location>
</feature>
<evidence type="ECO:0000256" key="1">
    <source>
        <dbReference type="ARBA" id="ARBA00001974"/>
    </source>
</evidence>
<dbReference type="Proteomes" id="UP000295345">
    <property type="component" value="Unassembled WGS sequence"/>
</dbReference>
<dbReference type="GO" id="GO:0008734">
    <property type="term" value="F:L-aspartate oxidase activity"/>
    <property type="evidence" value="ECO:0007669"/>
    <property type="project" value="InterPro"/>
</dbReference>
<dbReference type="Pfam" id="PF02910">
    <property type="entry name" value="Succ_DH_flav_C"/>
    <property type="match status" value="1"/>
</dbReference>
<dbReference type="SUPFAM" id="SSF46977">
    <property type="entry name" value="Succinate dehydrogenase/fumarate reductase flavoprotein C-terminal domain"/>
    <property type="match status" value="1"/>
</dbReference>
<dbReference type="InterPro" id="IPR015939">
    <property type="entry name" value="Fum_Rdtase/Succ_DH_flav-like_C"/>
</dbReference>
<evidence type="ECO:0000313" key="5">
    <source>
        <dbReference type="Proteomes" id="UP000295345"/>
    </source>
</evidence>
<dbReference type="AlphaFoldDB" id="A0A4V2Y3B5"/>
<dbReference type="PANTHER" id="PTHR42716">
    <property type="entry name" value="L-ASPARTATE OXIDASE"/>
    <property type="match status" value="1"/>
</dbReference>
<feature type="non-terminal residue" evidence="4">
    <location>
        <position position="1"/>
    </location>
</feature>
<accession>A0A4V2Y3B5</accession>
<keyword evidence="2" id="KW-0274">FAD</keyword>
<reference evidence="4 5" key="1">
    <citation type="submission" date="2019-03" db="EMBL/GenBank/DDBJ databases">
        <title>Draft genome sequences of novel Actinobacteria.</title>
        <authorList>
            <person name="Sahin N."/>
            <person name="Ay H."/>
            <person name="Saygin H."/>
        </authorList>
    </citation>
    <scope>NUCLEOTIDE SEQUENCE [LARGE SCALE GENOMIC DNA]</scope>
    <source>
        <strain evidence="4 5">DSM 41900</strain>
    </source>
</reference>
<evidence type="ECO:0000313" key="4">
    <source>
        <dbReference type="EMBL" id="TDC75835.1"/>
    </source>
</evidence>
<dbReference type="GO" id="GO:0034628">
    <property type="term" value="P:'de novo' NAD+ biosynthetic process from L-aspartate"/>
    <property type="evidence" value="ECO:0007669"/>
    <property type="project" value="TreeGrafter"/>
</dbReference>
<gene>
    <name evidence="4" type="ORF">E1283_11365</name>
</gene>
<dbReference type="InterPro" id="IPR005288">
    <property type="entry name" value="NadB"/>
</dbReference>
<comment type="cofactor">
    <cofactor evidence="1">
        <name>FAD</name>
        <dbReference type="ChEBI" id="CHEBI:57692"/>
    </cofactor>
</comment>
<keyword evidence="5" id="KW-1185">Reference proteome</keyword>
<keyword evidence="2" id="KW-0285">Flavoprotein</keyword>
<dbReference type="Gene3D" id="1.20.58.100">
    <property type="entry name" value="Fumarate reductase/succinate dehydrogenase flavoprotein-like, C-terminal domain"/>
    <property type="match status" value="1"/>
</dbReference>
<protein>
    <submittedName>
        <fullName evidence="4">L-aspartate oxidase</fullName>
    </submittedName>
</protein>
<proteinExistence type="predicted"/>
<comment type="caution">
    <text evidence="4">The sequence shown here is derived from an EMBL/GenBank/DDBJ whole genome shotgun (WGS) entry which is preliminary data.</text>
</comment>
<sequence length="139" mass="14899">PLLPPEARAAIQRVMTAGAGVLRSAASLTEAARALDALAAGGDDRKPAEPGVDAWETANLHLVARALVTAALRRAETRGSHWREDHPERDDAQWRRHLVLTARPGHHPGAEGPVLCALDVRATDTTAFPETVVVTKEKQ</sequence>
<name>A0A4V2Y3B5_9ACTN</name>
<dbReference type="PANTHER" id="PTHR42716:SF2">
    <property type="entry name" value="L-ASPARTATE OXIDASE, CHLOROPLASTIC"/>
    <property type="match status" value="1"/>
</dbReference>
<dbReference type="EMBL" id="SMKI01000093">
    <property type="protein sequence ID" value="TDC75835.1"/>
    <property type="molecule type" value="Genomic_DNA"/>
</dbReference>
<organism evidence="4 5">
    <name type="scientific">Streptomyces hainanensis</name>
    <dbReference type="NCBI Taxonomy" id="402648"/>
    <lineage>
        <taxon>Bacteria</taxon>
        <taxon>Bacillati</taxon>
        <taxon>Actinomycetota</taxon>
        <taxon>Actinomycetes</taxon>
        <taxon>Kitasatosporales</taxon>
        <taxon>Streptomycetaceae</taxon>
        <taxon>Streptomyces</taxon>
    </lineage>
</organism>
<evidence type="ECO:0000256" key="2">
    <source>
        <dbReference type="ARBA" id="ARBA00022827"/>
    </source>
</evidence>
<evidence type="ECO:0000259" key="3">
    <source>
        <dbReference type="Pfam" id="PF02910"/>
    </source>
</evidence>